<dbReference type="HOGENOM" id="CLU_144816_0_0_0"/>
<keyword evidence="3" id="KW-1185">Reference proteome</keyword>
<organism evidence="2 3">
    <name type="scientific">Simkania negevensis (strain ATCC VR-1471 / DSM 27360 / Z)</name>
    <dbReference type="NCBI Taxonomy" id="331113"/>
    <lineage>
        <taxon>Bacteria</taxon>
        <taxon>Pseudomonadati</taxon>
        <taxon>Chlamydiota</taxon>
        <taxon>Chlamydiia</taxon>
        <taxon>Parachlamydiales</taxon>
        <taxon>Simkaniaceae</taxon>
        <taxon>Simkania</taxon>
    </lineage>
</organism>
<dbReference type="eggNOG" id="COG1687">
    <property type="taxonomic scope" value="Bacteria"/>
</dbReference>
<proteinExistence type="predicted"/>
<evidence type="ECO:0000313" key="3">
    <source>
        <dbReference type="Proteomes" id="UP000000496"/>
    </source>
</evidence>
<name>F8L777_SIMNZ</name>
<dbReference type="OrthoDB" id="308265at2"/>
<feature type="transmembrane region" description="Helical" evidence="1">
    <location>
        <begin position="39"/>
        <end position="57"/>
    </location>
</feature>
<dbReference type="Proteomes" id="UP000000496">
    <property type="component" value="Chromosome gsn.131"/>
</dbReference>
<dbReference type="AlphaFoldDB" id="F8L777"/>
<gene>
    <name evidence="2" type="ordered locus">SNE_A07150</name>
</gene>
<dbReference type="STRING" id="331113.SNE_A07150"/>
<evidence type="ECO:0000256" key="1">
    <source>
        <dbReference type="SAM" id="Phobius"/>
    </source>
</evidence>
<dbReference type="InterPro" id="IPR008407">
    <property type="entry name" value="Brnchd-chn_aa_trnsp_AzlD"/>
</dbReference>
<evidence type="ECO:0000313" key="2">
    <source>
        <dbReference type="EMBL" id="CCB88592.1"/>
    </source>
</evidence>
<dbReference type="EMBL" id="FR872582">
    <property type="protein sequence ID" value="CCB88592.1"/>
    <property type="molecule type" value="Genomic_DNA"/>
</dbReference>
<reference key="1">
    <citation type="journal article" date="2011" name="Mol. Biol. Evol.">
        <title>Unity in variety -- the pan-genome of the Chlamydiae.</title>
        <authorList>
            <person name="Collingro A."/>
            <person name="Tischler P."/>
            <person name="Weinmaier T."/>
            <person name="Penz T."/>
            <person name="Heinz E."/>
            <person name="Brunham R.C."/>
            <person name="Read T.D."/>
            <person name="Bavoil P.M."/>
            <person name="Sachse K."/>
            <person name="Kahane S."/>
            <person name="Friedman M.G."/>
            <person name="Rattei T."/>
            <person name="Myers G.S.A."/>
            <person name="Horn M."/>
        </authorList>
    </citation>
    <scope>NUCLEOTIDE SEQUENCE</scope>
    <source>
        <strain>Z</strain>
    </source>
</reference>
<keyword evidence="1" id="KW-0472">Membrane</keyword>
<dbReference type="Pfam" id="PF05437">
    <property type="entry name" value="AzlD"/>
    <property type="match status" value="1"/>
</dbReference>
<evidence type="ECO:0008006" key="4">
    <source>
        <dbReference type="Google" id="ProtNLM"/>
    </source>
</evidence>
<dbReference type="RefSeq" id="WP_013943059.1">
    <property type="nucleotide sequence ID" value="NC_015713.1"/>
</dbReference>
<feature type="transmembrane region" description="Helical" evidence="1">
    <location>
        <begin position="6"/>
        <end position="27"/>
    </location>
</feature>
<feature type="transmembrane region" description="Helical" evidence="1">
    <location>
        <begin position="85"/>
        <end position="102"/>
    </location>
</feature>
<keyword evidence="1" id="KW-1133">Transmembrane helix</keyword>
<reference evidence="2 3" key="2">
    <citation type="journal article" date="2011" name="Mol. Biol. Evol.">
        <title>Unity in variety--the pan-genome of the Chlamydiae.</title>
        <authorList>
            <person name="Collingro A."/>
            <person name="Tischler P."/>
            <person name="Weinmaier T."/>
            <person name="Penz T."/>
            <person name="Heinz E."/>
            <person name="Brunham R.C."/>
            <person name="Read T.D."/>
            <person name="Bavoil P.M."/>
            <person name="Sachse K."/>
            <person name="Kahane S."/>
            <person name="Friedman M.G."/>
            <person name="Rattei T."/>
            <person name="Myers G.S."/>
            <person name="Horn M."/>
        </authorList>
    </citation>
    <scope>NUCLEOTIDE SEQUENCE [LARGE SCALE GENOMIC DNA]</scope>
    <source>
        <strain evidence="3">ATCC VR-1471 / Z</strain>
    </source>
</reference>
<sequence>MTISTFIFITIGLAIMVFFTRALPFLFSKQLRSSRLAQVLSRSLPLAIMLLLALHGVRTSSSHTAALIGIGMTAFIHLTFKQPIISIFAGTATYVLLIRYFGG</sequence>
<keyword evidence="1" id="KW-0812">Transmembrane</keyword>
<protein>
    <recommendedName>
        <fullName evidence="4">Branched-chain amino acid transport</fullName>
    </recommendedName>
</protein>
<accession>F8L777</accession>
<dbReference type="KEGG" id="sng:SNE_A07150"/>